<name>A0ACD5XK99_AVESA</name>
<sequence length="178" mass="19328">MKESFVRSLQMQPLTVLLLALAILPGLVASTSSLINTTCSKIPEMSYDYCVGVLSADPAGASATDKRGLAVVAANQSVHNVTSTLHMLSDLVRELNTCIEYYKYMDELTASAIEDFHAGRDARGIYPKLRYASDEPLSCDMALFEGARKNPVEKENSENKYLAHLASGITFLMLNGGS</sequence>
<evidence type="ECO:0000313" key="2">
    <source>
        <dbReference type="Proteomes" id="UP001732700"/>
    </source>
</evidence>
<reference evidence="1" key="1">
    <citation type="submission" date="2021-05" db="EMBL/GenBank/DDBJ databases">
        <authorList>
            <person name="Scholz U."/>
            <person name="Mascher M."/>
            <person name="Fiebig A."/>
        </authorList>
    </citation>
    <scope>NUCLEOTIDE SEQUENCE [LARGE SCALE GENOMIC DNA]</scope>
</reference>
<protein>
    <submittedName>
        <fullName evidence="1">Uncharacterized protein</fullName>
    </submittedName>
</protein>
<evidence type="ECO:0000313" key="1">
    <source>
        <dbReference type="EnsemblPlants" id="AVESA.00010b.r2.5AG0806920.1.CDS.1"/>
    </source>
</evidence>
<keyword evidence="2" id="KW-1185">Reference proteome</keyword>
<accession>A0ACD5XK99</accession>
<organism evidence="1 2">
    <name type="scientific">Avena sativa</name>
    <name type="common">Oat</name>
    <dbReference type="NCBI Taxonomy" id="4498"/>
    <lineage>
        <taxon>Eukaryota</taxon>
        <taxon>Viridiplantae</taxon>
        <taxon>Streptophyta</taxon>
        <taxon>Embryophyta</taxon>
        <taxon>Tracheophyta</taxon>
        <taxon>Spermatophyta</taxon>
        <taxon>Magnoliopsida</taxon>
        <taxon>Liliopsida</taxon>
        <taxon>Poales</taxon>
        <taxon>Poaceae</taxon>
        <taxon>BOP clade</taxon>
        <taxon>Pooideae</taxon>
        <taxon>Poodae</taxon>
        <taxon>Poeae</taxon>
        <taxon>Poeae Chloroplast Group 1 (Aveneae type)</taxon>
        <taxon>Aveninae</taxon>
        <taxon>Avena</taxon>
    </lineage>
</organism>
<proteinExistence type="predicted"/>
<dbReference type="EnsemblPlants" id="AVESA.00010b.r2.5AG0806920.1">
    <property type="protein sequence ID" value="AVESA.00010b.r2.5AG0806920.1.CDS.1"/>
    <property type="gene ID" value="AVESA.00010b.r2.5AG0806920"/>
</dbReference>
<reference evidence="1" key="2">
    <citation type="submission" date="2025-09" db="UniProtKB">
        <authorList>
            <consortium name="EnsemblPlants"/>
        </authorList>
    </citation>
    <scope>IDENTIFICATION</scope>
</reference>
<dbReference type="Proteomes" id="UP001732700">
    <property type="component" value="Chromosome 5A"/>
</dbReference>